<organism evidence="2 3">
    <name type="scientific">Candidatus Woesebacteria bacterium GW2011_GWF1_46_13</name>
    <dbReference type="NCBI Taxonomy" id="1618602"/>
    <lineage>
        <taxon>Bacteria</taxon>
        <taxon>Candidatus Woeseibacteriota</taxon>
    </lineage>
</organism>
<dbReference type="EMBL" id="LCLV01000020">
    <property type="protein sequence ID" value="KKU22831.1"/>
    <property type="molecule type" value="Genomic_DNA"/>
</dbReference>
<protein>
    <submittedName>
        <fullName evidence="2">Uncharacterized protein</fullName>
    </submittedName>
</protein>
<sequence length="152" mass="16470">MDFAQILGSPFQFDLGSLNISTSYLQVGAIVILLFLLVLSLASFRRRMVGWSMKGALFGLFFGFLLALIFEGLLVVGGRTAITEIAGWKNAPEPIKTALDAGRAKLVQVLGVTEEVPHSVAKEDPTVEDAINIFQSLDPAESSKARQMICEP</sequence>
<dbReference type="AlphaFoldDB" id="A0A0G1NQY5"/>
<accession>A0A0G1NQY5</accession>
<name>A0A0G1NQY5_9BACT</name>
<keyword evidence="1" id="KW-0472">Membrane</keyword>
<dbReference type="Proteomes" id="UP000034643">
    <property type="component" value="Unassembled WGS sequence"/>
</dbReference>
<evidence type="ECO:0000313" key="2">
    <source>
        <dbReference type="EMBL" id="KKU22831.1"/>
    </source>
</evidence>
<feature type="transmembrane region" description="Helical" evidence="1">
    <location>
        <begin position="24"/>
        <end position="44"/>
    </location>
</feature>
<keyword evidence="1" id="KW-1133">Transmembrane helix</keyword>
<comment type="caution">
    <text evidence="2">The sequence shown here is derived from an EMBL/GenBank/DDBJ whole genome shotgun (WGS) entry which is preliminary data.</text>
</comment>
<feature type="transmembrane region" description="Helical" evidence="1">
    <location>
        <begin position="56"/>
        <end position="76"/>
    </location>
</feature>
<gene>
    <name evidence="2" type="ORF">UX34_C0020G0005</name>
</gene>
<evidence type="ECO:0000313" key="3">
    <source>
        <dbReference type="Proteomes" id="UP000034643"/>
    </source>
</evidence>
<evidence type="ECO:0000256" key="1">
    <source>
        <dbReference type="SAM" id="Phobius"/>
    </source>
</evidence>
<keyword evidence="1" id="KW-0812">Transmembrane</keyword>
<reference evidence="2 3" key="1">
    <citation type="journal article" date="2015" name="Nature">
        <title>rRNA introns, odd ribosomes, and small enigmatic genomes across a large radiation of phyla.</title>
        <authorList>
            <person name="Brown C.T."/>
            <person name="Hug L.A."/>
            <person name="Thomas B.C."/>
            <person name="Sharon I."/>
            <person name="Castelle C.J."/>
            <person name="Singh A."/>
            <person name="Wilkins M.J."/>
            <person name="Williams K.H."/>
            <person name="Banfield J.F."/>
        </authorList>
    </citation>
    <scope>NUCLEOTIDE SEQUENCE [LARGE SCALE GENOMIC DNA]</scope>
</reference>
<proteinExistence type="predicted"/>